<evidence type="ECO:0000256" key="1">
    <source>
        <dbReference type="SAM" id="MobiDB-lite"/>
    </source>
</evidence>
<dbReference type="PROSITE" id="PS50280">
    <property type="entry name" value="SET"/>
    <property type="match status" value="1"/>
</dbReference>
<dbReference type="Gene3D" id="2.170.270.10">
    <property type="entry name" value="SET domain"/>
    <property type="match status" value="2"/>
</dbReference>
<sequence length="479" mass="52383">MASQLERQMQELIRPVSEQEVSRYLRKVIRTLGTEGVEVRSTAAKGKGLYATEDFNDGEVLLKEPPFVAGQHALNRSKAVVCANCFRFLGSVELQIAWHLLCDKYEGQPIVPDINLLKQLQASKSHLPGSEKFSLPAPVECPGHCQHEIFCSPMCAQTAWESHHRLLCDGGSQSARGEARLSGSISHVVVPAKAAALAAFREHADATNDIFHLAAKVVAGTLLDAESVLEQYPAHGNETAEEANWRALRTAWQPIAAGFKAIWWKSVALPEDVFDEDDFRANLKDLASQSLGLLKNCLFDPRFPALFCLDVYGSIIGMFELNNLDVVVASPVEDFFLMIDGLPAASKVEAEKLTGPLLDALDKSYDTPCEGTAFYSLQSCINHSCDPNAQALKGDDDIDGQAVIVVKKPIGKGDEITISYIDELMPYKQRQEALRDYGFTCSCKVCLEERGTAASRPASSMNAAPQASSDSEEDDEDDD</sequence>
<dbReference type="SUPFAM" id="SSF82199">
    <property type="entry name" value="SET domain"/>
    <property type="match status" value="1"/>
</dbReference>
<feature type="compositionally biased region" description="Acidic residues" evidence="1">
    <location>
        <begin position="470"/>
        <end position="479"/>
    </location>
</feature>
<keyword evidence="4" id="KW-1185">Reference proteome</keyword>
<dbReference type="InterPro" id="IPR001214">
    <property type="entry name" value="SET_dom"/>
</dbReference>
<dbReference type="Proteomes" id="UP001438707">
    <property type="component" value="Unassembled WGS sequence"/>
</dbReference>
<dbReference type="InterPro" id="IPR046341">
    <property type="entry name" value="SET_dom_sf"/>
</dbReference>
<dbReference type="EMBL" id="JALJOS010000004">
    <property type="protein sequence ID" value="KAK9840433.1"/>
    <property type="molecule type" value="Genomic_DNA"/>
</dbReference>
<comment type="caution">
    <text evidence="3">The sequence shown here is derived from an EMBL/GenBank/DDBJ whole genome shotgun (WGS) entry which is preliminary data.</text>
</comment>
<name>A0AAW1S470_9CHLO</name>
<protein>
    <recommendedName>
        <fullName evidence="2">SET domain-containing protein</fullName>
    </recommendedName>
</protein>
<feature type="compositionally biased region" description="Polar residues" evidence="1">
    <location>
        <begin position="457"/>
        <end position="467"/>
    </location>
</feature>
<evidence type="ECO:0000259" key="2">
    <source>
        <dbReference type="PROSITE" id="PS50280"/>
    </source>
</evidence>
<dbReference type="SMART" id="SM00317">
    <property type="entry name" value="SET"/>
    <property type="match status" value="1"/>
</dbReference>
<evidence type="ECO:0000313" key="4">
    <source>
        <dbReference type="Proteomes" id="UP001438707"/>
    </source>
</evidence>
<dbReference type="AlphaFoldDB" id="A0AAW1S470"/>
<dbReference type="PANTHER" id="PTHR47436:SF1">
    <property type="entry name" value="SET DOMAIN-CONTAINING PROTEIN"/>
    <property type="match status" value="1"/>
</dbReference>
<dbReference type="PANTHER" id="PTHR47436">
    <property type="entry name" value="HISTONE-LYSINE N-METHYLTRANSFERASE ATXR2"/>
    <property type="match status" value="1"/>
</dbReference>
<dbReference type="CDD" id="cd20071">
    <property type="entry name" value="SET_SMYD"/>
    <property type="match status" value="1"/>
</dbReference>
<dbReference type="Pfam" id="PF00856">
    <property type="entry name" value="SET"/>
    <property type="match status" value="1"/>
</dbReference>
<dbReference type="InterPro" id="IPR044237">
    <property type="entry name" value="ATXR2-like"/>
</dbReference>
<evidence type="ECO:0000313" key="3">
    <source>
        <dbReference type="EMBL" id="KAK9840433.1"/>
    </source>
</evidence>
<feature type="region of interest" description="Disordered" evidence="1">
    <location>
        <begin position="451"/>
        <end position="479"/>
    </location>
</feature>
<organism evidence="3 4">
    <name type="scientific">Apatococcus lobatus</name>
    <dbReference type="NCBI Taxonomy" id="904363"/>
    <lineage>
        <taxon>Eukaryota</taxon>
        <taxon>Viridiplantae</taxon>
        <taxon>Chlorophyta</taxon>
        <taxon>core chlorophytes</taxon>
        <taxon>Trebouxiophyceae</taxon>
        <taxon>Chlorellales</taxon>
        <taxon>Chlorellaceae</taxon>
        <taxon>Apatococcus</taxon>
    </lineage>
</organism>
<reference evidence="3 4" key="1">
    <citation type="journal article" date="2024" name="Nat. Commun.">
        <title>Phylogenomics reveals the evolutionary origins of lichenization in chlorophyte algae.</title>
        <authorList>
            <person name="Puginier C."/>
            <person name="Libourel C."/>
            <person name="Otte J."/>
            <person name="Skaloud P."/>
            <person name="Haon M."/>
            <person name="Grisel S."/>
            <person name="Petersen M."/>
            <person name="Berrin J.G."/>
            <person name="Delaux P.M."/>
            <person name="Dal Grande F."/>
            <person name="Keller J."/>
        </authorList>
    </citation>
    <scope>NUCLEOTIDE SEQUENCE [LARGE SCALE GENOMIC DNA]</scope>
    <source>
        <strain evidence="3 4">SAG 2145</strain>
    </source>
</reference>
<proteinExistence type="predicted"/>
<feature type="domain" description="SET" evidence="2">
    <location>
        <begin position="35"/>
        <end position="421"/>
    </location>
</feature>
<gene>
    <name evidence="3" type="ORF">WJX74_009879</name>
</gene>
<dbReference type="Gene3D" id="6.10.140.2220">
    <property type="match status" value="1"/>
</dbReference>
<accession>A0AAW1S470</accession>
<dbReference type="GO" id="GO:0008168">
    <property type="term" value="F:methyltransferase activity"/>
    <property type="evidence" value="ECO:0007669"/>
    <property type="project" value="InterPro"/>
</dbReference>